<proteinExistence type="predicted"/>
<dbReference type="EMBL" id="NIGF01000014">
    <property type="protein sequence ID" value="PQV63242.1"/>
    <property type="molecule type" value="Genomic_DNA"/>
</dbReference>
<keyword evidence="2" id="KW-0812">Transmembrane</keyword>
<organism evidence="4 5">
    <name type="scientific">Abditibacterium utsteinense</name>
    <dbReference type="NCBI Taxonomy" id="1960156"/>
    <lineage>
        <taxon>Bacteria</taxon>
        <taxon>Pseudomonadati</taxon>
        <taxon>Abditibacteriota</taxon>
        <taxon>Abditibacteriia</taxon>
        <taxon>Abditibacteriales</taxon>
        <taxon>Abditibacteriaceae</taxon>
        <taxon>Abditibacterium</taxon>
    </lineage>
</organism>
<dbReference type="Proteomes" id="UP000237684">
    <property type="component" value="Unassembled WGS sequence"/>
</dbReference>
<reference evidence="4 5" key="1">
    <citation type="journal article" date="2018" name="Syst. Appl. Microbiol.">
        <title>Abditibacterium utsteinense sp. nov., the first cultivated member of candidate phylum FBP, isolated from ice-free Antarctic soil samples.</title>
        <authorList>
            <person name="Tahon G."/>
            <person name="Tytgat B."/>
            <person name="Lebbe L."/>
            <person name="Carlier A."/>
            <person name="Willems A."/>
        </authorList>
    </citation>
    <scope>NUCLEOTIDE SEQUENCE [LARGE SCALE GENOMIC DNA]</scope>
    <source>
        <strain evidence="4 5">LMG 29911</strain>
    </source>
</reference>
<feature type="transmembrane region" description="Helical" evidence="2">
    <location>
        <begin position="14"/>
        <end position="33"/>
    </location>
</feature>
<dbReference type="InterPro" id="IPR011453">
    <property type="entry name" value="DUF1559"/>
</dbReference>
<dbReference type="Gene3D" id="3.30.700.10">
    <property type="entry name" value="Glycoprotein, Type 4 Pilin"/>
    <property type="match status" value="1"/>
</dbReference>
<evidence type="ECO:0000313" key="4">
    <source>
        <dbReference type="EMBL" id="PQV63242.1"/>
    </source>
</evidence>
<keyword evidence="1" id="KW-0488">Methylation</keyword>
<keyword evidence="2" id="KW-0472">Membrane</keyword>
<dbReference type="AlphaFoldDB" id="A0A2S8SR02"/>
<evidence type="ECO:0000259" key="3">
    <source>
        <dbReference type="Pfam" id="PF07596"/>
    </source>
</evidence>
<dbReference type="PANTHER" id="PTHR30093">
    <property type="entry name" value="GENERAL SECRETION PATHWAY PROTEIN G"/>
    <property type="match status" value="1"/>
</dbReference>
<dbReference type="InterPro" id="IPR027558">
    <property type="entry name" value="Pre_pil_HX9DG_C"/>
</dbReference>
<sequence>MCQKHRSGFTVVEILIVVTVVSVLATILFSVFARVREKSRQTACQSNLKQIALGIQQYVQDNDSHYPSVRNWAEAVLPYIGNKQVLRCPSELVPVRDDLSSFSFYNFHNRWFNTVTYTEKSVVYSGVNDSVIPDPSTTSLLSDGASGHQQKIVVPKGCTDFEEIISLPEVHFNGRNYLFGDGHAKWLNTDTYVKLECSAS</sequence>
<dbReference type="PRINTS" id="PR00813">
    <property type="entry name" value="BCTERIALGSPG"/>
</dbReference>
<dbReference type="InterPro" id="IPR012902">
    <property type="entry name" value="N_methyl_site"/>
</dbReference>
<accession>A0A2S8SR02</accession>
<evidence type="ECO:0000313" key="5">
    <source>
        <dbReference type="Proteomes" id="UP000237684"/>
    </source>
</evidence>
<dbReference type="GO" id="GO:0015627">
    <property type="term" value="C:type II protein secretion system complex"/>
    <property type="evidence" value="ECO:0007669"/>
    <property type="project" value="InterPro"/>
</dbReference>
<dbReference type="Pfam" id="PF07963">
    <property type="entry name" value="N_methyl"/>
    <property type="match status" value="1"/>
</dbReference>
<feature type="domain" description="DUF1559" evidence="3">
    <location>
        <begin position="35"/>
        <end position="67"/>
    </location>
</feature>
<protein>
    <recommendedName>
        <fullName evidence="3">DUF1559 domain-containing protein</fullName>
    </recommendedName>
</protein>
<dbReference type="GO" id="GO:0015628">
    <property type="term" value="P:protein secretion by the type II secretion system"/>
    <property type="evidence" value="ECO:0007669"/>
    <property type="project" value="InterPro"/>
</dbReference>
<comment type="caution">
    <text evidence="4">The sequence shown here is derived from an EMBL/GenBank/DDBJ whole genome shotgun (WGS) entry which is preliminary data.</text>
</comment>
<evidence type="ECO:0000256" key="2">
    <source>
        <dbReference type="SAM" id="Phobius"/>
    </source>
</evidence>
<dbReference type="NCBIfam" id="TIGR02532">
    <property type="entry name" value="IV_pilin_GFxxxE"/>
    <property type="match status" value="1"/>
</dbReference>
<dbReference type="InterPro" id="IPR000983">
    <property type="entry name" value="Bac_GSPG_pilin"/>
</dbReference>
<dbReference type="Pfam" id="PF07596">
    <property type="entry name" value="SBP_bac_10"/>
    <property type="match status" value="1"/>
</dbReference>
<dbReference type="InParanoid" id="A0A2S8SR02"/>
<name>A0A2S8SR02_9BACT</name>
<dbReference type="NCBIfam" id="TIGR04294">
    <property type="entry name" value="pre_pil_HX9DG"/>
    <property type="match status" value="1"/>
</dbReference>
<dbReference type="InterPro" id="IPR045584">
    <property type="entry name" value="Pilin-like"/>
</dbReference>
<dbReference type="SUPFAM" id="SSF54523">
    <property type="entry name" value="Pili subunits"/>
    <property type="match status" value="1"/>
</dbReference>
<keyword evidence="5" id="KW-1185">Reference proteome</keyword>
<evidence type="ECO:0000256" key="1">
    <source>
        <dbReference type="ARBA" id="ARBA00022481"/>
    </source>
</evidence>
<keyword evidence="2" id="KW-1133">Transmembrane helix</keyword>
<gene>
    <name evidence="4" type="ORF">B1R32_11468</name>
</gene>